<name>A0ABV7YTK9_9BACT</name>
<dbReference type="Pfam" id="PF07730">
    <property type="entry name" value="HisKA_3"/>
    <property type="match status" value="1"/>
</dbReference>
<dbReference type="Pfam" id="PF02518">
    <property type="entry name" value="HATPase_c"/>
    <property type="match status" value="1"/>
</dbReference>
<evidence type="ECO:0000256" key="6">
    <source>
        <dbReference type="ARBA" id="ARBA00022777"/>
    </source>
</evidence>
<keyword evidence="3" id="KW-0597">Phosphoprotein</keyword>
<feature type="transmembrane region" description="Helical" evidence="9">
    <location>
        <begin position="12"/>
        <end position="32"/>
    </location>
</feature>
<dbReference type="EMBL" id="JBHRYQ010000001">
    <property type="protein sequence ID" value="MFC3810286.1"/>
    <property type="molecule type" value="Genomic_DNA"/>
</dbReference>
<dbReference type="InterPro" id="IPR036890">
    <property type="entry name" value="HATPase_C_sf"/>
</dbReference>
<dbReference type="InterPro" id="IPR011712">
    <property type="entry name" value="Sig_transdc_His_kin_sub3_dim/P"/>
</dbReference>
<keyword evidence="9" id="KW-0812">Transmembrane</keyword>
<evidence type="ECO:0000256" key="4">
    <source>
        <dbReference type="ARBA" id="ARBA00022679"/>
    </source>
</evidence>
<gene>
    <name evidence="11" type="ORF">ACFOOI_06445</name>
</gene>
<keyword evidence="6 11" id="KW-0418">Kinase</keyword>
<feature type="domain" description="Histidine kinase" evidence="10">
    <location>
        <begin position="70"/>
        <end position="263"/>
    </location>
</feature>
<evidence type="ECO:0000259" key="10">
    <source>
        <dbReference type="PROSITE" id="PS50109"/>
    </source>
</evidence>
<dbReference type="SUPFAM" id="SSF55874">
    <property type="entry name" value="ATPase domain of HSP90 chaperone/DNA topoisomerase II/histidine kinase"/>
    <property type="match status" value="1"/>
</dbReference>
<dbReference type="InterPro" id="IPR005467">
    <property type="entry name" value="His_kinase_dom"/>
</dbReference>
<keyword evidence="12" id="KW-1185">Reference proteome</keyword>
<evidence type="ECO:0000313" key="12">
    <source>
        <dbReference type="Proteomes" id="UP001595616"/>
    </source>
</evidence>
<keyword evidence="9" id="KW-1133">Transmembrane helix</keyword>
<dbReference type="PANTHER" id="PTHR24421">
    <property type="entry name" value="NITRATE/NITRITE SENSOR PROTEIN NARX-RELATED"/>
    <property type="match status" value="1"/>
</dbReference>
<evidence type="ECO:0000313" key="11">
    <source>
        <dbReference type="EMBL" id="MFC3810286.1"/>
    </source>
</evidence>
<keyword evidence="5" id="KW-0547">Nucleotide-binding</keyword>
<dbReference type="Gene3D" id="1.20.5.1930">
    <property type="match status" value="1"/>
</dbReference>
<comment type="catalytic activity">
    <reaction evidence="1">
        <text>ATP + protein L-histidine = ADP + protein N-phospho-L-histidine.</text>
        <dbReference type="EC" id="2.7.13.3"/>
    </reaction>
</comment>
<evidence type="ECO:0000256" key="8">
    <source>
        <dbReference type="ARBA" id="ARBA00023012"/>
    </source>
</evidence>
<evidence type="ECO:0000256" key="2">
    <source>
        <dbReference type="ARBA" id="ARBA00012438"/>
    </source>
</evidence>
<comment type="caution">
    <text evidence="11">The sequence shown here is derived from an EMBL/GenBank/DDBJ whole genome shotgun (WGS) entry which is preliminary data.</text>
</comment>
<keyword evidence="7" id="KW-0067">ATP-binding</keyword>
<proteinExistence type="predicted"/>
<reference evidence="12" key="1">
    <citation type="journal article" date="2019" name="Int. J. Syst. Evol. Microbiol.">
        <title>The Global Catalogue of Microorganisms (GCM) 10K type strain sequencing project: providing services to taxonomists for standard genome sequencing and annotation.</title>
        <authorList>
            <consortium name="The Broad Institute Genomics Platform"/>
            <consortium name="The Broad Institute Genome Sequencing Center for Infectious Disease"/>
            <person name="Wu L."/>
            <person name="Ma J."/>
        </authorList>
    </citation>
    <scope>NUCLEOTIDE SEQUENCE [LARGE SCALE GENOMIC DNA]</scope>
    <source>
        <strain evidence="12">CECT 7956</strain>
    </source>
</reference>
<dbReference type="Gene3D" id="3.30.565.10">
    <property type="entry name" value="Histidine kinase-like ATPase, C-terminal domain"/>
    <property type="match status" value="1"/>
</dbReference>
<organism evidence="11 12">
    <name type="scientific">Lacihabitans lacunae</name>
    <dbReference type="NCBI Taxonomy" id="1028214"/>
    <lineage>
        <taxon>Bacteria</taxon>
        <taxon>Pseudomonadati</taxon>
        <taxon>Bacteroidota</taxon>
        <taxon>Cytophagia</taxon>
        <taxon>Cytophagales</taxon>
        <taxon>Leadbetterellaceae</taxon>
        <taxon>Lacihabitans</taxon>
    </lineage>
</organism>
<dbReference type="EC" id="2.7.13.3" evidence="2"/>
<keyword evidence="9" id="KW-0472">Membrane</keyword>
<keyword evidence="4" id="KW-0808">Transferase</keyword>
<dbReference type="PANTHER" id="PTHR24421:SF10">
    <property type="entry name" value="NITRATE_NITRITE SENSOR PROTEIN NARQ"/>
    <property type="match status" value="1"/>
</dbReference>
<sequence length="263" mass="29763">MAASSSIDLYLLLFSGTFTMLTLAVGVITFSLHYQKRIIKKDLALKEAEVKFSEELFLGNLNATENERNRLARDLHDVVGASLSAIKLQMNEIGRDTNNQEKIKELISKNKQTIDNTILEVRRISNDLLPPGLEEFGIAYAIEGLCESVVDITDINITLNIKLKEKLSNQKSLTMYRIVQELLNNSVKHSAATQISIDFIQNDTEFLFKFEDNGIGFDFDEAYQKRSLGLKNIQVRAKMIHGETEFQTSDNEGLKVFIKLPLN</sequence>
<dbReference type="InterPro" id="IPR003594">
    <property type="entry name" value="HATPase_dom"/>
</dbReference>
<keyword evidence="8" id="KW-0902">Two-component regulatory system</keyword>
<dbReference type="RefSeq" id="WP_379836292.1">
    <property type="nucleotide sequence ID" value="NZ_JBHRYQ010000001.1"/>
</dbReference>
<dbReference type="CDD" id="cd16917">
    <property type="entry name" value="HATPase_UhpB-NarQ-NarX-like"/>
    <property type="match status" value="1"/>
</dbReference>
<protein>
    <recommendedName>
        <fullName evidence="2">histidine kinase</fullName>
        <ecNumber evidence="2">2.7.13.3</ecNumber>
    </recommendedName>
</protein>
<evidence type="ECO:0000256" key="1">
    <source>
        <dbReference type="ARBA" id="ARBA00000085"/>
    </source>
</evidence>
<evidence type="ECO:0000256" key="5">
    <source>
        <dbReference type="ARBA" id="ARBA00022741"/>
    </source>
</evidence>
<dbReference type="InterPro" id="IPR050482">
    <property type="entry name" value="Sensor_HK_TwoCompSys"/>
</dbReference>
<evidence type="ECO:0000256" key="9">
    <source>
        <dbReference type="SAM" id="Phobius"/>
    </source>
</evidence>
<dbReference type="GO" id="GO:0016301">
    <property type="term" value="F:kinase activity"/>
    <property type="evidence" value="ECO:0007669"/>
    <property type="project" value="UniProtKB-KW"/>
</dbReference>
<accession>A0ABV7YTK9</accession>
<dbReference type="Proteomes" id="UP001595616">
    <property type="component" value="Unassembled WGS sequence"/>
</dbReference>
<dbReference type="PROSITE" id="PS50109">
    <property type="entry name" value="HIS_KIN"/>
    <property type="match status" value="1"/>
</dbReference>
<evidence type="ECO:0000256" key="7">
    <source>
        <dbReference type="ARBA" id="ARBA00022840"/>
    </source>
</evidence>
<evidence type="ECO:0000256" key="3">
    <source>
        <dbReference type="ARBA" id="ARBA00022553"/>
    </source>
</evidence>